<keyword evidence="1" id="KW-1133">Transmembrane helix</keyword>
<feature type="transmembrane region" description="Helical" evidence="1">
    <location>
        <begin position="39"/>
        <end position="56"/>
    </location>
</feature>
<accession>A0A329QBK6</accession>
<feature type="transmembrane region" description="Helical" evidence="1">
    <location>
        <begin position="6"/>
        <end position="27"/>
    </location>
</feature>
<evidence type="ECO:0000313" key="2">
    <source>
        <dbReference type="EMBL" id="RAW09736.1"/>
    </source>
</evidence>
<proteinExistence type="predicted"/>
<sequence>MQWEIINGLIDARLIIVLAACWVIGFVLKKTPRVPDWTIIFYVSAFSIVFAILMLGLNAESVIQGILTAAVAVYGNQFVKQSKKGVDEDAAA</sequence>
<evidence type="ECO:0000313" key="3">
    <source>
        <dbReference type="Proteomes" id="UP000250642"/>
    </source>
</evidence>
<dbReference type="InterPro" id="IPR032111">
    <property type="entry name" value="Clostridium_phage_holin"/>
</dbReference>
<gene>
    <name evidence="2" type="ORF">DC345_30205</name>
</gene>
<comment type="caution">
    <text evidence="2">The sequence shown here is derived from an EMBL/GenBank/DDBJ whole genome shotgun (WGS) entry which is preliminary data.</text>
</comment>
<dbReference type="Proteomes" id="UP000250642">
    <property type="component" value="Unassembled WGS sequence"/>
</dbReference>
<name>A0A329QBK6_9BACL</name>
<keyword evidence="1" id="KW-0472">Membrane</keyword>
<keyword evidence="1" id="KW-0812">Transmembrane</keyword>
<protein>
    <recommendedName>
        <fullName evidence="4">Holin family Hol44 protein (Superfamily V)</fullName>
    </recommendedName>
</protein>
<dbReference type="AlphaFoldDB" id="A0A329QBK6"/>
<reference evidence="2 3" key="1">
    <citation type="submission" date="2018-04" db="EMBL/GenBank/DDBJ databases">
        <title>Paenibacillus taichungensis Genome sequencing and assembly.</title>
        <authorList>
            <person name="Xu J."/>
            <person name="Rensing C."/>
            <person name="Mazhar H.S."/>
        </authorList>
    </citation>
    <scope>NUCLEOTIDE SEQUENCE [LARGE SCALE GENOMIC DNA]</scope>
    <source>
        <strain evidence="2 3">NC1</strain>
    </source>
</reference>
<dbReference type="Pfam" id="PF16079">
    <property type="entry name" value="Phage_holin_5_2"/>
    <property type="match status" value="1"/>
</dbReference>
<dbReference type="EMBL" id="QEVW01000033">
    <property type="protein sequence ID" value="RAW09736.1"/>
    <property type="molecule type" value="Genomic_DNA"/>
</dbReference>
<organism evidence="2 3">
    <name type="scientific">Paenibacillus taichungensis</name>
    <dbReference type="NCBI Taxonomy" id="484184"/>
    <lineage>
        <taxon>Bacteria</taxon>
        <taxon>Bacillati</taxon>
        <taxon>Bacillota</taxon>
        <taxon>Bacilli</taxon>
        <taxon>Bacillales</taxon>
        <taxon>Paenibacillaceae</taxon>
        <taxon>Paenibacillus</taxon>
    </lineage>
</organism>
<evidence type="ECO:0008006" key="4">
    <source>
        <dbReference type="Google" id="ProtNLM"/>
    </source>
</evidence>
<evidence type="ECO:0000256" key="1">
    <source>
        <dbReference type="SAM" id="Phobius"/>
    </source>
</evidence>
<dbReference type="RefSeq" id="WP_113056286.1">
    <property type="nucleotide sequence ID" value="NZ_QEVW01000033.1"/>
</dbReference>